<organism evidence="6 7">
    <name type="scientific">Amaricoccus solimangrovi</name>
    <dbReference type="NCBI Taxonomy" id="2589815"/>
    <lineage>
        <taxon>Bacteria</taxon>
        <taxon>Pseudomonadati</taxon>
        <taxon>Pseudomonadota</taxon>
        <taxon>Alphaproteobacteria</taxon>
        <taxon>Rhodobacterales</taxon>
        <taxon>Paracoccaceae</taxon>
        <taxon>Amaricoccus</taxon>
    </lineage>
</organism>
<name>A0A501WM41_9RHOB</name>
<dbReference type="InterPro" id="IPR036388">
    <property type="entry name" value="WH-like_DNA-bd_sf"/>
</dbReference>
<dbReference type="GO" id="GO:0006351">
    <property type="term" value="P:DNA-templated transcription"/>
    <property type="evidence" value="ECO:0007669"/>
    <property type="project" value="TreeGrafter"/>
</dbReference>
<evidence type="ECO:0000256" key="1">
    <source>
        <dbReference type="ARBA" id="ARBA00009437"/>
    </source>
</evidence>
<gene>
    <name evidence="6" type="ORF">FJM51_11655</name>
</gene>
<dbReference type="PROSITE" id="PS50931">
    <property type="entry name" value="HTH_LYSR"/>
    <property type="match status" value="1"/>
</dbReference>
<dbReference type="OrthoDB" id="9787460at2"/>
<keyword evidence="3" id="KW-0238">DNA-binding</keyword>
<dbReference type="GO" id="GO:0043565">
    <property type="term" value="F:sequence-specific DNA binding"/>
    <property type="evidence" value="ECO:0007669"/>
    <property type="project" value="TreeGrafter"/>
</dbReference>
<dbReference type="PANTHER" id="PTHR30537">
    <property type="entry name" value="HTH-TYPE TRANSCRIPTIONAL REGULATOR"/>
    <property type="match status" value="1"/>
</dbReference>
<evidence type="ECO:0000256" key="3">
    <source>
        <dbReference type="ARBA" id="ARBA00023125"/>
    </source>
</evidence>
<sequence>MNWDDCRLFLAVARAGQILAAARALGLNQATLSRRMGALEAAIGAKLLVRRTHGSDLTEAGQELLETLERVEAELIARQARLRGAEGGVAGVVRVGAPDGFGVAFLAPRLARLGERHPDLRIQLVPTPRGFSLSRREADVAILVGRPDRGRLIARKLTDYSLGLYASRDYLARRGAPEGLSELAGHDLVGYVEDLITAPALSYSASFLRSWRSRFEISSAIGQVEAVRAGAGIGVLHDYLARSHPELVPVLREHRVTRSYWTAIHEDLRDVGRVRVMSDFLAEIVRESHGAFGPPEA</sequence>
<dbReference type="PANTHER" id="PTHR30537:SF3">
    <property type="entry name" value="TRANSCRIPTIONAL REGULATORY PROTEIN"/>
    <property type="match status" value="1"/>
</dbReference>
<dbReference type="InterPro" id="IPR000847">
    <property type="entry name" value="LysR_HTH_N"/>
</dbReference>
<dbReference type="AlphaFoldDB" id="A0A501WM41"/>
<evidence type="ECO:0000313" key="7">
    <source>
        <dbReference type="Proteomes" id="UP000319255"/>
    </source>
</evidence>
<comment type="similarity">
    <text evidence="1">Belongs to the LysR transcriptional regulatory family.</text>
</comment>
<dbReference type="GO" id="GO:0003700">
    <property type="term" value="F:DNA-binding transcription factor activity"/>
    <property type="evidence" value="ECO:0007669"/>
    <property type="project" value="InterPro"/>
</dbReference>
<dbReference type="InterPro" id="IPR005119">
    <property type="entry name" value="LysR_subst-bd"/>
</dbReference>
<dbReference type="Gene3D" id="3.40.190.290">
    <property type="match status" value="1"/>
</dbReference>
<dbReference type="Pfam" id="PF03466">
    <property type="entry name" value="LysR_substrate"/>
    <property type="match status" value="1"/>
</dbReference>
<evidence type="ECO:0000256" key="4">
    <source>
        <dbReference type="ARBA" id="ARBA00023163"/>
    </source>
</evidence>
<reference evidence="6 7" key="1">
    <citation type="submission" date="2019-06" db="EMBL/GenBank/DDBJ databases">
        <title>A novel bacterium of genus Amaricoccus, isolated from marine sediment.</title>
        <authorList>
            <person name="Huang H."/>
            <person name="Mo K."/>
            <person name="Hu Y."/>
        </authorList>
    </citation>
    <scope>NUCLEOTIDE SEQUENCE [LARGE SCALE GENOMIC DNA]</scope>
    <source>
        <strain evidence="6 7">HB172011</strain>
    </source>
</reference>
<keyword evidence="4" id="KW-0804">Transcription</keyword>
<accession>A0A501WM41</accession>
<dbReference type="SUPFAM" id="SSF53850">
    <property type="entry name" value="Periplasmic binding protein-like II"/>
    <property type="match status" value="1"/>
</dbReference>
<evidence type="ECO:0000313" key="6">
    <source>
        <dbReference type="EMBL" id="TPE50529.1"/>
    </source>
</evidence>
<dbReference type="Pfam" id="PF00126">
    <property type="entry name" value="HTH_1"/>
    <property type="match status" value="1"/>
</dbReference>
<dbReference type="InterPro" id="IPR058163">
    <property type="entry name" value="LysR-type_TF_proteobact-type"/>
</dbReference>
<dbReference type="InterPro" id="IPR036390">
    <property type="entry name" value="WH_DNA-bd_sf"/>
</dbReference>
<dbReference type="Gene3D" id="1.10.10.10">
    <property type="entry name" value="Winged helix-like DNA-binding domain superfamily/Winged helix DNA-binding domain"/>
    <property type="match status" value="1"/>
</dbReference>
<keyword evidence="7" id="KW-1185">Reference proteome</keyword>
<dbReference type="EMBL" id="VFRP01000010">
    <property type="protein sequence ID" value="TPE50529.1"/>
    <property type="molecule type" value="Genomic_DNA"/>
</dbReference>
<proteinExistence type="inferred from homology"/>
<feature type="domain" description="HTH lysR-type" evidence="5">
    <location>
        <begin position="1"/>
        <end position="58"/>
    </location>
</feature>
<dbReference type="SUPFAM" id="SSF46785">
    <property type="entry name" value="Winged helix' DNA-binding domain"/>
    <property type="match status" value="1"/>
</dbReference>
<evidence type="ECO:0000256" key="2">
    <source>
        <dbReference type="ARBA" id="ARBA00023015"/>
    </source>
</evidence>
<comment type="caution">
    <text evidence="6">The sequence shown here is derived from an EMBL/GenBank/DDBJ whole genome shotgun (WGS) entry which is preliminary data.</text>
</comment>
<protein>
    <submittedName>
        <fullName evidence="6">LysR family transcriptional regulator</fullName>
    </submittedName>
</protein>
<keyword evidence="2" id="KW-0805">Transcription regulation</keyword>
<evidence type="ECO:0000259" key="5">
    <source>
        <dbReference type="PROSITE" id="PS50931"/>
    </source>
</evidence>
<dbReference type="Proteomes" id="UP000319255">
    <property type="component" value="Unassembled WGS sequence"/>
</dbReference>